<reference evidence="5" key="1">
    <citation type="submission" date="2016-02" db="EMBL/GenBank/DDBJ databases">
        <authorList>
            <person name="Mitreva M."/>
            <person name="Pepin K.H."/>
            <person name="Mihindukulasuriya K.A."/>
            <person name="Fulton R."/>
            <person name="Fronick C."/>
            <person name="O'Laughlin M."/>
            <person name="Miner T."/>
            <person name="Herter B."/>
            <person name="Rosa B.A."/>
            <person name="Cordes M."/>
            <person name="Tomlinson C."/>
            <person name="Wollam A."/>
            <person name="Palsikar V.B."/>
            <person name="Mardis E.R."/>
            <person name="Wilson R.K."/>
        </authorList>
    </citation>
    <scope>NUCLEOTIDE SEQUENCE [LARGE SCALE GENOMIC DNA]</scope>
    <source>
        <strain evidence="5">DSM 22607</strain>
    </source>
</reference>
<evidence type="ECO:0000313" key="4">
    <source>
        <dbReference type="EMBL" id="KXK65767.1"/>
    </source>
</evidence>
<dbReference type="RefSeq" id="WP_066520959.1">
    <property type="nucleotide sequence ID" value="NZ_CABMOF010000004.1"/>
</dbReference>
<proteinExistence type="predicted"/>
<dbReference type="SUPFAM" id="SSF51261">
    <property type="entry name" value="Duplicated hybrid motif"/>
    <property type="match status" value="1"/>
</dbReference>
<evidence type="ECO:0000256" key="2">
    <source>
        <dbReference type="SAM" id="SignalP"/>
    </source>
</evidence>
<evidence type="ECO:0000313" key="5">
    <source>
        <dbReference type="Proteomes" id="UP000070366"/>
    </source>
</evidence>
<keyword evidence="5" id="KW-1185">Reference proteome</keyword>
<sequence>MKKLAVLFLASVLVLSACSGGPLSSGSPGPVQSAAEATASPAPAPTGPPPDIGELVAGFSFEYPPLAALYPQDGERGYETVVNNPDITGGLITAYEAWAEAVSAHCARQFKAYYEDCTWSVGSEMQAPGWQVLAAAALACETPRELIARFQTLVTPSVSVAADGEGHTDFEFALLPKTPQEAFPLSDIKGDPIPAELFTSTYLLTIYDETGELREDSGAFAGLSERLAFPFAERYGFSDCWYDDRDGGARRHTGTDILCPEGTPELACVDGAILAVGGGEGTGNYVVLEGADGTQYHYYHMVEVSQLVQPGNTVKRGDPVGLAGNTGNSTANHLHIAIIAPDGVYVNPYPYLLDAEDAPRQATAR</sequence>
<feature type="chain" id="PRO_5038601255" evidence="2">
    <location>
        <begin position="20"/>
        <end position="365"/>
    </location>
</feature>
<gene>
    <name evidence="4" type="ORF">HMPREF3293_01371</name>
</gene>
<dbReference type="PANTHER" id="PTHR21666:SF268">
    <property type="entry name" value="PEPTIDASE M23 DOMAIN-CONTAINING PROTEIN"/>
    <property type="match status" value="1"/>
</dbReference>
<feature type="region of interest" description="Disordered" evidence="1">
    <location>
        <begin position="26"/>
        <end position="49"/>
    </location>
</feature>
<dbReference type="Pfam" id="PF01551">
    <property type="entry name" value="Peptidase_M23"/>
    <property type="match status" value="1"/>
</dbReference>
<keyword evidence="2" id="KW-0732">Signal</keyword>
<dbReference type="CDD" id="cd12797">
    <property type="entry name" value="M23_peptidase"/>
    <property type="match status" value="1"/>
</dbReference>
<dbReference type="InterPro" id="IPR011055">
    <property type="entry name" value="Dup_hybrid_motif"/>
</dbReference>
<dbReference type="InterPro" id="IPR016047">
    <property type="entry name" value="M23ase_b-sheet_dom"/>
</dbReference>
<comment type="caution">
    <text evidence="4">The sequence shown here is derived from an EMBL/GenBank/DDBJ whole genome shotgun (WGS) entry which is preliminary data.</text>
</comment>
<dbReference type="AlphaFoldDB" id="A0A136Q531"/>
<evidence type="ECO:0000256" key="1">
    <source>
        <dbReference type="SAM" id="MobiDB-lite"/>
    </source>
</evidence>
<evidence type="ECO:0000259" key="3">
    <source>
        <dbReference type="Pfam" id="PF01551"/>
    </source>
</evidence>
<feature type="compositionally biased region" description="Low complexity" evidence="1">
    <location>
        <begin position="26"/>
        <end position="41"/>
    </location>
</feature>
<dbReference type="PROSITE" id="PS51257">
    <property type="entry name" value="PROKAR_LIPOPROTEIN"/>
    <property type="match status" value="1"/>
</dbReference>
<dbReference type="InterPro" id="IPR050570">
    <property type="entry name" value="Cell_wall_metabolism_enzyme"/>
</dbReference>
<dbReference type="Gene3D" id="2.70.70.10">
    <property type="entry name" value="Glucose Permease (Domain IIA)"/>
    <property type="match status" value="1"/>
</dbReference>
<dbReference type="STRING" id="626937.HMPREF3293_01371"/>
<name>A0A136Q531_9FIRM</name>
<protein>
    <submittedName>
        <fullName evidence="4">Peptidase, M23 family</fullName>
    </submittedName>
</protein>
<dbReference type="EMBL" id="LSZW01000056">
    <property type="protein sequence ID" value="KXK65767.1"/>
    <property type="molecule type" value="Genomic_DNA"/>
</dbReference>
<dbReference type="PANTHER" id="PTHR21666">
    <property type="entry name" value="PEPTIDASE-RELATED"/>
    <property type="match status" value="1"/>
</dbReference>
<accession>A0A136Q531</accession>
<feature type="domain" description="M23ase beta-sheet core" evidence="3">
    <location>
        <begin position="251"/>
        <end position="348"/>
    </location>
</feature>
<dbReference type="GO" id="GO:0004222">
    <property type="term" value="F:metalloendopeptidase activity"/>
    <property type="evidence" value="ECO:0007669"/>
    <property type="project" value="TreeGrafter"/>
</dbReference>
<feature type="signal peptide" evidence="2">
    <location>
        <begin position="1"/>
        <end position="19"/>
    </location>
</feature>
<organism evidence="4 5">
    <name type="scientific">Christensenella minuta</name>
    <dbReference type="NCBI Taxonomy" id="626937"/>
    <lineage>
        <taxon>Bacteria</taxon>
        <taxon>Bacillati</taxon>
        <taxon>Bacillota</taxon>
        <taxon>Clostridia</taxon>
        <taxon>Christensenellales</taxon>
        <taxon>Christensenellaceae</taxon>
        <taxon>Christensenella</taxon>
    </lineage>
</organism>
<dbReference type="Proteomes" id="UP000070366">
    <property type="component" value="Unassembled WGS sequence"/>
</dbReference>